<feature type="region of interest" description="Disordered" evidence="1">
    <location>
        <begin position="868"/>
        <end position="1089"/>
    </location>
</feature>
<feature type="compositionally biased region" description="Basic and acidic residues" evidence="1">
    <location>
        <begin position="2969"/>
        <end position="2996"/>
    </location>
</feature>
<feature type="compositionally biased region" description="Basic and acidic residues" evidence="1">
    <location>
        <begin position="3012"/>
        <end position="3024"/>
    </location>
</feature>
<feature type="region of interest" description="Disordered" evidence="1">
    <location>
        <begin position="5255"/>
        <end position="5274"/>
    </location>
</feature>
<feature type="compositionally biased region" description="Low complexity" evidence="1">
    <location>
        <begin position="3112"/>
        <end position="3123"/>
    </location>
</feature>
<feature type="region of interest" description="Disordered" evidence="1">
    <location>
        <begin position="399"/>
        <end position="419"/>
    </location>
</feature>
<feature type="compositionally biased region" description="Acidic residues" evidence="1">
    <location>
        <begin position="5225"/>
        <end position="5237"/>
    </location>
</feature>
<feature type="region of interest" description="Disordered" evidence="1">
    <location>
        <begin position="6509"/>
        <end position="6542"/>
    </location>
</feature>
<feature type="compositionally biased region" description="Basic and acidic residues" evidence="1">
    <location>
        <begin position="4354"/>
        <end position="4363"/>
    </location>
</feature>
<feature type="compositionally biased region" description="Low complexity" evidence="1">
    <location>
        <begin position="3052"/>
        <end position="3066"/>
    </location>
</feature>
<protein>
    <submittedName>
        <fullName evidence="2">Uncharacterized protein</fullName>
    </submittedName>
</protein>
<feature type="compositionally biased region" description="Polar residues" evidence="1">
    <location>
        <begin position="3087"/>
        <end position="3111"/>
    </location>
</feature>
<dbReference type="VEuPathDB" id="CryptoDB:Cvel_12367"/>
<feature type="compositionally biased region" description="Acidic residues" evidence="1">
    <location>
        <begin position="4512"/>
        <end position="4524"/>
    </location>
</feature>
<feature type="compositionally biased region" description="Acidic residues" evidence="1">
    <location>
        <begin position="4059"/>
        <end position="4072"/>
    </location>
</feature>
<feature type="compositionally biased region" description="Low complexity" evidence="1">
    <location>
        <begin position="891"/>
        <end position="911"/>
    </location>
</feature>
<name>A0A0G4I9W0_9ALVE</name>
<feature type="compositionally biased region" description="Basic and acidic residues" evidence="1">
    <location>
        <begin position="4409"/>
        <end position="4431"/>
    </location>
</feature>
<evidence type="ECO:0000313" key="2">
    <source>
        <dbReference type="EMBL" id="CEM53921.1"/>
    </source>
</evidence>
<gene>
    <name evidence="2" type="ORF">Cvel_12367</name>
</gene>
<feature type="compositionally biased region" description="Basic residues" evidence="1">
    <location>
        <begin position="4192"/>
        <end position="4208"/>
    </location>
</feature>
<dbReference type="EMBL" id="CDMZ01005739">
    <property type="protein sequence ID" value="CEM53921.1"/>
    <property type="molecule type" value="Genomic_DNA"/>
</dbReference>
<dbReference type="InterPro" id="IPR016024">
    <property type="entry name" value="ARM-type_fold"/>
</dbReference>
<feature type="region of interest" description="Disordered" evidence="1">
    <location>
        <begin position="3921"/>
        <end position="3940"/>
    </location>
</feature>
<sequence length="7191" mass="788332">MKILDLVEALKAPQDDATRHYYLSTLAQLCSQPKTHARLISDPTWFDAIKPSLRCEDLESRRFSALVLAAVSSGKQTHTSILRQHIFHEVAMLLLTNQDPQMQLFLLNFLGNLASSPAFWQLFADYKIVRLLEGQIEKSNEETIKCILFVFSNLTGDDFHRKLMLQVKIHRRIAPFLTVGREELSLLAMAVIRGLSQEIVAQEVFPRTNLVETLLALFENKPSGEMVDLILSTLTNISFHTPNAHLLFGPRAKHSERVAAMIDEALRVNTLEEADDVAYGACTIANLLEDRNLRGVLTEHQIFATLLEHRSSIDIPVRSHLARAMMNAALSEEIHGRLLQTDPIHHLLELAYLDTIATATRTTALIAVALLVSTHPEALQEAHVSTLCRMCCIRKRRPPPAPGSGAVPGGMKAGPSGNRRGSVEMAAGLKVSTAFAVEDGAGAGDASKAAPPLAVQRVAFVALAGGAKEKRVRSQIATYPTLESILYRLEKVGTEAQRLPIVLTEGGELEYALHKEVLDQQAATMQMVAQGLNQTLTLPGGASPSRSQMGGGSPMASELGSPGMSGRKGGQGQTPASGIEGGSAMSFFNLPQGGGQGSAAGDSNVPATATLERIAKSAVVVPQLDDDTERWMILEHGMQLLYFIALDEGSRKALHSLKMQSKILGKEELLKRMTITAASFTVDIARLLALEREKIGVPIRMDILEHRYVFNLFMYQSHLLQSFTVFLPRVAMFCSALTADPDCVEEFVQQQGVELICKVYHKSKENPENEGKPNFEIMVHCCLTLIACCKDENAREAVAEHNGLEMFVTLCDKWNILEVTRALEVPDLFGEGEGDAVGGGHKFPGNGSDEESVHMGELEDPTFAFLHKALGGSSRPPPKASSTTDRQPVISEPAQSMESPSPSPAAPAAEAEGGGKTSDEDAAESRSPRRARLRADTFPESRSREGSPAGRSRSREGSPSGRARSPTRSLSSREREGTPGSRGSSRQRQRNALRGFLLEGAESGAHEKQNGDSKAFGTSELKETAVSPEASEAGGDTRRKANEKKDRLNISISISKDPQGDPNAQQEDLAGDAVEEEQKQQKAPPKSTSRLVSAALKTLLLFLPEGSYREQIEKAGLVSVLGRLIVDGERTGLAMQSLEVAGVVQLALYTLKELLWFEHNRRSFLGLTSDEKDFSWDPEEIPFSHSPALSSLVTFLPPLKEKEAIKKARRRASLMMMTLQDRNEVGDFETPPDSEGGDFRRKPEAMSEVQIWMKEGIWRAALECVMHISGQQWYTTKRRLVELHVPHHLFNLYMLGQLQRDTGGLVIKTFAQLFFGHGHRQAHRVLPGGGEEKFLEAVGGVEIWEDDVLHEVDVVGMLLQVGRLVHLCSYPLALRLLSIGALLSLARHPVWRSKFLPHMSGLNRWGRAAIIAEAKRNQEEDMGREADMEVRINGAFCALWTELSLEADPQMLRALHRINAVSLLCFFLSHSLRIYPVSETLNQGDNSPGGPDESPTAGGGGESPTNNQDPNTDVEPRKPTIYKHGNLLNSSLALATLVNSQYAPEILSDLFNPPERIRLVIQILRSDCVKVSTVLGPSTLDLGFAGGTLGITSLQAVYLPTDDVRQLQETEGVDERFSFFHVPFDIKAITSLALEEPSAFLRRSLISIVSASLVVSINEVTREIHDIAHTEEMQVRRASTLAELEAHFGGENEEMHPHTRFNPDALDSVGLDGGGDTGWGLEPNIEEDLSPGTGTGSAFPRRNTMPPAQLDLLSIVPFEEVIYVCGLAVISKDPQCRLCAFVMIALLSQQSVGARERLAQTTLLLQNLLFAVQEFKNLPGPEGKPTGLALRLRHDDTDNRFYAAWKDEVDPGKRSIPKACQQSPFCARVTEAVKYTLVVSTLGNLWQTILRLQGEREERKSRGERIPLEEQVDFSSIIPRLLEDLKSDAMFDAYGRRRALLDNPIVPPVSSGGSPDLGPSKSPGLGPMKSPKSPKLGPLGAPLTLPLGSLGGRKTKAGGGEFSLATLEEGLTPGLNFRGADFRQAGFAKKKELVCAALEDAIYSSLTNLSHNMFSKRIFRAEEEAGSPDKDKWTGGWTLSAAVALQPPCHHLSLSTKGPSSIGFLTFSEIECLRVRERAHQILFSQKLHKAFNGMSRKQTEQLLKEWLESINKFIEHSAAKRNTLLLVDAIARLAFTEPEALDKGPWKLVPALLLCFRKHSYRVVARSIVHKAVARLLCNVFAGRRNDLAEVETLHLDFLLPFLSETGETNEVLQLRRYLLGMLANLATRSHLAPLVSSSGYLATLSPRLAFMHTGLELLESCRLSANLSSYESGQTAMFRNTLTLEYLANALAICNVNQGVDLLSGRRKTQGRKEEPEMVLQTEALAVAALHNLLTSPICPQSITHSNRLLLLLRGFVISHTNTLEKGDALLRTAATAVLSLGFYSVPAISAGLESILAISEASASSVASRKGPEETARAQQQHLEMESWIRWILSIGTQAYVLRTPLHLLDYQVPFFPEALQVGNESRNSAEQRVGSELLQRVIFALQLPEGQMEQDLLISDLLYALQSSVSAFKTTEALVRVFESALLLFLAETSALEWNNSRLPLSLLFVLHKIRRARVKANKNPVTAPSPSLAAAQVRVEGCLWVIFLRFLSCGSHHDEMIELLLEAPGFDSAVLSLFDASSPFMAVCLDEAATFFAHFLSQLESDRQELQELEDRQAPKKEKEKEEEKQDQKEDAGDRIPAEKRELLQDEFQTTEQNESRGSDTIPIQSRLERRTQASGGLVGERQTPLEPLDSEKPFSSIPRDRDSQRNSHETPLTLPANTTDEFPPGPSVDDPNETAMEKWNRLSRRLSFGAGSSGMTESKVNRRKSAIGLEGKKEKKTQQETSDDEPFFLSEFFSEREREKEERQARRALRRMSQDAITDPEGVKGGKSSKKKKLKKKQMRRSSAPGDLSPQAAPGEFDRQASMKAPSSDQAGGRRRSMERRGTWGEDESPTKRDSQDSRPRMKERASTVGFQLEPENLMALAEKRPSMRLEKTESAGSAGGSRNSFLKPILKTTQSEDESRPTSPSRGSRPSTPNSQSSREGRGDKKGSNRRPKSPSRGNSRPSSATSNNSRRPKSTLKQQSGGSRPSSASSNGSGGGKRGGKGKVAAKPRLTTGGAFDDHRRRKGQKGKKGKGKSRPASREKSPFESLRQVAQTLEQTVTPVPEVEILRAGLLPEEDDEPPEDEAEKQRNLERMQTLRGRIIFRGLVWLRWCQQGLLTKLRDELIRRQEADIKKQEEKEKTQQKANAMPNPFNFDGFAERILAPTAEDVYSSTAVSDLALAIRTCDSLSDSQQEKENPRNFTREQKIDSPFTIPTLTRTPLGAMLLLRVPWPPKPFEWLADFAAWEINKESGETERSLPAHEIIPFVVQRLQRWTSKQKRIEKEQWVSSVAHQKEQREREKGPHGEREEMLRAHTHGGAAEEIEGRAYALHHWPPRTIQTVDEGILDTIKLLNSLVVKELGTGRVDLMEVAREASQIVFLRTAGAEDLAAAVETLSVCTLSEKVARHFLEKTEIARDSGPLAALVRDSPQNFYLSTDEAKRFRLFLSTLLDRLSSTAHRETGIREAHSERSHVALMPLRGSKMGVLWTAADSGKVFDLITLLALQTSEPECCLFALRTLARLAVSDPQSLEKTGGSSQIDFWATVLSLLGLLNESVSVDEWHKNQELDRGDREALDRAPKRVTALYQALSPLSRWLSSESSEKDGAATQRQAEDQKPSAAPSVVQVEEKVKQAINKKGEEAGEPKEGTTARSNKKVNPRLLKERAFMLNLIELYCRILLFQALSNLPSLQNLIGGLVDFHKMASRLPQLIDEYLARQKSPVFLLHEDPIKLSGLFTGGHRHPKQVKEAAALYELGSTLYVASFGAFGKHSWEQKGKAEREKGEDLLVIRDPSASPTQHSPTADLLNEKGFHLDRPDNSLGLSMDAAARPHTWSTFRKKVEQLAPQERAAQKELEAMLPEFNQRVVGGLSQLLEGISEKLFSPVGEVAGSLSRKSTKNKFTSRQVSFAKSGALGKRFWFPSSTVHTEHWEDEEEDEGAEADDERGAGGRQEEEEPRHALEEEADEPVFPIPYEDNKEQQTAFPMPQNDDLQEKTDFSVPQEENPQEQAEDQLPPPSLLEEQPTFMPPEGEGTSSRGEKPSLKKQGSSAGTGTAGAFNQRTSSGKKRTPNSRPTSKKQKGGSGALKFVLEGMSAKEAVVAVKEENRQRSRGESPKKSVSIQDLDKSKEEPKKVEKEPKKKAEETSEKAEEKKEEPPKQAEEKKEEPPKKAEKKTEEPPKKAEEKKEEPPKKAEEEKKASEDKPKKEKKAPKTASSNESAAATAPKMDEDEKPIDSKTAAWFAPLNTPRPDSEQTPPPPSQKELESSAAVWGFVPPSSPEGSRDIPESSGTKLRDVDTSDRARRSTANSGEQMWGIGPIEAVGPAEGSVRDIQSPQQEREKDEGEKEEEGKVEEQKEEEGGAKEKEEADPQSLNLPLSGYGTVEEQEPEADTEGLEELQSPLAKKVQAIESSRSNSPSKRRRDFTKEHFWTFFGEMDDSRHVGSLWASQFPSTGFESQRRESGDQLDEDHRTHPAFGGWAGKASASAVYPDLVPSYSLAVADTVVIPLLTLLRGMSLFAFSDNPFSEFLASSPPCHILAGLCGSVLKIFRERYLTIAPVITPLPRGSLADLQMGEAEQRVVESVRKKLEVLMESQQAFSTILQYCMTLMTVLEAHRKPLPAPLNSTQKKPFSILTPQPPQAVDGENEEDIEELLFSYRYTDSGSRLRIPKEGKRAHLTIIGGILLPTWSLSPSHAAGRAPYEKTVLLEGRPLKALKPDDASLALAEVLEPHLWVPEIVLQFCEGTNETLSEAEKETGTDLAIRSVDLTRPGHLEFIQSLLRLAVRDPSKAHWIVFSVSALVEMQRDRLPPQTETAVAVAAVIVPSLLEVVSVRVGFACEREKERKGVELRRTSVDEGQKAQDASRTFTRRRSEDAQVAKDASVVVACIRLLCNLAALPDGRDMCVHLAEDLCCLLLNLSRVFESAGRTGFSKGLAGCILTTAGAMVSWLPEIPPPLPNQTFEEQKAARIGCGAAASSAVSLLTATLVLVCRNPASADPSFWLGGDGVSAQQIETAMARAHSREASMREFGRQLATGMRRSQAGQETSKLGELDAPWCSLLCVLIQRGFPFRSGYFERLLVSAATPWLQEKERTENQGEGEEEKGEEENGDTNNPSGMDWGLGRVEDIEGRDTGEKKQKSEEEVEKNRVRENAAACLQLLDSPRVPLRGETEKGVRLPAGDLLVKAEKKLRSVESGDEGLADLRYVAARAAFFREASLNLCRHKGAVQSLYALLGVGDLPSLESVRHGVALSDSLEAVHWYALLIAHSLSALCGQDTLRLPGFAEVICNAYEMWARTVRTLTGPLFRLQTKGEAELEEWELNDSAGLLHFAERAATMALLTLRNLTFALPSGDHEALRFFAEDPQVMVDMANDFAAVAELCVPQRALARRTSVTEGKGPSVPLLPHDVPLFLLALWTASVRLPASFCKRISSHKTLMEMLVAASTDGAQGPDALAGTGPEPNATKQLLPCQIVSAHVLAVKEREARGERAEQRATEHFIFIASASSLCAICSASTVAAFAVAEVIFAPPPSPNSTGQASAFSFDAVAPSCTAASRIVGGLAKLFSTELNSDGTVPKGGFLSLPWIRAGVQLCETICRLECLTVQFGSDLRSPTLLGAGLGGSPHASPRRGGGGRTVLLPFNDEDKLALRTIALVGTLSEHGDIRKAVLSAVDSSRLFVDLHFLHELAKRRQMVRCDANLFCRLVCKGFESNGMDVRGEGREQLREKLELLGVLVRCLEEGLLEDRNAARVARVFGRLASRGESRRTFVACLVLSRPLLCTSLVHSLSTRGVVTLEGERPAKKEHTFGKYLDSLDSGVPTIDCSRRQARDWRRLRIAATSCLRIFLFGALAPVSSLLNDAELTPLRRQRTEVLAAAMLDAGLAMLKQPEDLEVMEATSAVPSDAEVRQVVREGSGAAAVFLTDFCRTDKRHGRHFRDTLTRLALWETLSKCIARAFFSSTESGEGIGERTQILHLVAVIVQTEGRLKEEDVSWLSHVLALVFSERLCLSQNTEDDDAMSALNEDHGRKRVGRQKVRERSPSELRAAEEAYSINSPVINLPPHDGPTEPVFQYSFEELATISGLLAGLALHGTVTGTDDCFDLWPQALLRVIKEGRLIVLQDPGVINRYPRLWLSLEQNCVRTARALCRRSSVHPLLASSRDFLVALTNFASTGLEGSARTGHAMRIQTEWQMAIALAPARPVGAAWQTLHAFEALAALCCSEDCSVGAALLSRHSGALSEWLLGILPVLLEEDEHNAEGGEGEEAKSRGCRLNDEERRGCWGMWLQCVCGLGGMGSGLGFGLYPLMEFAPLLLLAASGLASVFALFPDFRGLPSSVRASLSAFLLGEMGGELGRRRPPFADSIQARIAGDELSAILVEAVKNRPAVPPHDDDTEDLQGGTAKTEPEDGEEEEEAPFVREDRKYGGAVQAAHCVRYLLDQLTVFFPFGKTSRAGAGEVTAFTPRDSGTVDRLRDRHLALLFLCAFHSPVESVRATAMKTLAVGLRVPSADDGWASGQPGGNSGKMPWAKAWLLHPEMELLLEEGLGLLPPKGKGALGGQQVVNEGPLVKALRATVEEGRRRDFLESLTAALQLVSSLCKVGGLRYALKLLRAVAPAALKTACDRQLPLAVRLSGAEAFVLLCTQRAGYSSKGGAEGSERETLGPPSGLPCAFSLCSPHPAVLRLLCEEDAEDLRESRSMRGLLSSFLSLSTPAWGESKKEDPGGTKEQEKEKERHQMEAEDAAVFAPLVNAWVSFFAGPAAGKSSWVGSQRSPGPQASFFFRILSAFRDSPLTGFLLMALKAFASRGVLGRREGATRNNSNSNDNFFGDVAESVEIQKYADNLWAIARRRVDSGWDSRVDAEAGGGGGRRSSNFNVRRTSKGPPSPLLMALLFRLCAPSISLRRSLDLFGILAEKVEEGGAGLESSSMGVERGGEEGGPSSFQTDVVDGETSRTWARKGQVAEIVAAARHLPTAMRTGVSPALSFLLQPVHRGAADEFSTNLDDFSVSASLSSSGGGFSSSSFSSSSSSSQFSGPPPPSPPFLIWMGALISQVAVRVSENEARERV</sequence>
<feature type="compositionally biased region" description="Basic and acidic residues" evidence="1">
    <location>
        <begin position="3423"/>
        <end position="3439"/>
    </location>
</feature>
<feature type="region of interest" description="Disordered" evidence="1">
    <location>
        <begin position="1480"/>
        <end position="1520"/>
    </location>
</feature>
<feature type="region of interest" description="Disordered" evidence="1">
    <location>
        <begin position="537"/>
        <end position="604"/>
    </location>
</feature>
<feature type="compositionally biased region" description="Basic and acidic residues" evidence="1">
    <location>
        <begin position="4073"/>
        <end position="4090"/>
    </location>
</feature>
<feature type="compositionally biased region" description="Basic and acidic residues" evidence="1">
    <location>
        <begin position="6841"/>
        <end position="6859"/>
    </location>
</feature>
<feature type="compositionally biased region" description="Low complexity" evidence="1">
    <location>
        <begin position="4340"/>
        <end position="4352"/>
    </location>
</feature>
<feature type="region of interest" description="Disordered" evidence="1">
    <location>
        <begin position="5217"/>
        <end position="5250"/>
    </location>
</feature>
<feature type="compositionally biased region" description="Polar residues" evidence="1">
    <location>
        <begin position="1050"/>
        <end position="1066"/>
    </location>
</feature>
<feature type="compositionally biased region" description="Basic and acidic residues" evidence="1">
    <location>
        <begin position="3731"/>
        <end position="3747"/>
    </location>
</feature>
<feature type="compositionally biased region" description="Basic and acidic residues" evidence="1">
    <location>
        <begin position="917"/>
        <end position="945"/>
    </location>
</feature>
<feature type="compositionally biased region" description="Basic and acidic residues" evidence="1">
    <location>
        <begin position="4230"/>
        <end position="4244"/>
    </location>
</feature>
<feature type="compositionally biased region" description="Basic and acidic residues" evidence="1">
    <location>
        <begin position="4251"/>
        <end position="4333"/>
    </location>
</feature>
<feature type="region of interest" description="Disordered" evidence="1">
    <location>
        <begin position="1723"/>
        <end position="1742"/>
    </location>
</feature>
<feature type="region of interest" description="Disordered" evidence="1">
    <location>
        <begin position="6838"/>
        <end position="6859"/>
    </location>
</feature>
<proteinExistence type="predicted"/>
<dbReference type="InterPro" id="IPR011989">
    <property type="entry name" value="ARM-like"/>
</dbReference>
<feature type="compositionally biased region" description="Basic and acidic residues" evidence="1">
    <location>
        <begin position="2788"/>
        <end position="2798"/>
    </location>
</feature>
<feature type="compositionally biased region" description="Low complexity" evidence="1">
    <location>
        <begin position="946"/>
        <end position="966"/>
    </location>
</feature>
<evidence type="ECO:0000256" key="1">
    <source>
        <dbReference type="SAM" id="MobiDB-lite"/>
    </source>
</evidence>
<feature type="compositionally biased region" description="Basic residues" evidence="1">
    <location>
        <begin position="2917"/>
        <end position="2930"/>
    </location>
</feature>
<feature type="compositionally biased region" description="Basic and acidic residues" evidence="1">
    <location>
        <begin position="3757"/>
        <end position="3779"/>
    </location>
</feature>
<accession>A0A0G4I9W0</accession>
<dbReference type="SUPFAM" id="SSF48371">
    <property type="entry name" value="ARM repeat"/>
    <property type="match status" value="3"/>
</dbReference>
<feature type="compositionally biased region" description="Low complexity" evidence="1">
    <location>
        <begin position="1948"/>
        <end position="1982"/>
    </location>
</feature>
<feature type="region of interest" description="Disordered" evidence="1">
    <location>
        <begin position="7047"/>
        <end position="7071"/>
    </location>
</feature>
<feature type="compositionally biased region" description="Basic and acidic residues" evidence="1">
    <location>
        <begin position="2883"/>
        <end position="2895"/>
    </location>
</feature>
<feature type="region of interest" description="Disordered" evidence="1">
    <location>
        <begin position="6143"/>
        <end position="6164"/>
    </location>
</feature>
<feature type="region of interest" description="Disordered" evidence="1">
    <location>
        <begin position="3416"/>
        <end position="3439"/>
    </location>
</feature>
<feature type="region of interest" description="Disordered" evidence="1">
    <location>
        <begin position="6982"/>
        <end position="7006"/>
    </location>
</feature>
<feature type="region of interest" description="Disordered" evidence="1">
    <location>
        <begin position="3727"/>
        <end position="3786"/>
    </location>
</feature>
<feature type="compositionally biased region" description="Basic and acidic residues" evidence="1">
    <location>
        <begin position="2699"/>
        <end position="2733"/>
    </location>
</feature>
<feature type="compositionally biased region" description="Basic and acidic residues" evidence="1">
    <location>
        <begin position="1035"/>
        <end position="1048"/>
    </location>
</feature>
<feature type="region of interest" description="Disordered" evidence="1">
    <location>
        <begin position="4229"/>
        <end position="4548"/>
    </location>
</feature>
<feature type="region of interest" description="Disordered" evidence="1">
    <location>
        <begin position="1944"/>
        <end position="1982"/>
    </location>
</feature>
<organism evidence="2">
    <name type="scientific">Chromera velia CCMP2878</name>
    <dbReference type="NCBI Taxonomy" id="1169474"/>
    <lineage>
        <taxon>Eukaryota</taxon>
        <taxon>Sar</taxon>
        <taxon>Alveolata</taxon>
        <taxon>Colpodellida</taxon>
        <taxon>Chromeraceae</taxon>
        <taxon>Chromera</taxon>
    </lineage>
</organism>
<feature type="compositionally biased region" description="Low complexity" evidence="1">
    <location>
        <begin position="4175"/>
        <end position="4185"/>
    </location>
</feature>
<feature type="compositionally biased region" description="Basic residues" evidence="1">
    <location>
        <begin position="3152"/>
        <end position="3168"/>
    </location>
</feature>
<feature type="region of interest" description="Disordered" evidence="1">
    <location>
        <begin position="4055"/>
        <end position="4217"/>
    </location>
</feature>
<reference evidence="2" key="1">
    <citation type="submission" date="2014-11" db="EMBL/GenBank/DDBJ databases">
        <authorList>
            <person name="Otto D Thomas"/>
            <person name="Naeem Raeece"/>
        </authorList>
    </citation>
    <scope>NUCLEOTIDE SEQUENCE</scope>
</reference>
<feature type="compositionally biased region" description="Basic and acidic residues" evidence="1">
    <location>
        <begin position="4465"/>
        <end position="4496"/>
    </location>
</feature>
<feature type="region of interest" description="Disordered" evidence="1">
    <location>
        <begin position="2699"/>
        <end position="3180"/>
    </location>
</feature>
<dbReference type="Gene3D" id="1.25.10.10">
    <property type="entry name" value="Leucine-rich Repeat Variant"/>
    <property type="match status" value="2"/>
</dbReference>